<comment type="caution">
    <text evidence="6">The sequence shown here is derived from an EMBL/GenBank/DDBJ whole genome shotgun (WGS) entry which is preliminary data.</text>
</comment>
<sequence>MKPLKLMMQAFGPYAEKEIIDFTKLGNRKMFVISGKTGAGKTTIFDGISFAIYGKASGEDRNGSDQRSQFAADDLLTEVSLQFSLRNKTYYIWRSPQQDKKKARGDGFTTVSAKAELYIYDEEGNKKLIASNVREADEKIKEIIQLDSNQFRQILMIPQGEFRKLLTSDSKEKEAILQRLFHTELFKKIEEHLKEEATVLKRFVEGKMEERSHALKSISTSDNSELKLAIEEDLINDVHVMKLLEEELIHMQQITTELNGKLEKQKEERDAAKKKVDEAEALLAQFDHLNKLKAQQEELLSKRDYYELKKKEIDEAYKASRIEQQDELCHRLKKEMDSYQKNYVSSNQQLEDLQTSLEYAQKKLEHEENKYNLRQQVADHLITITNLQEEVYTLEDRQQELHKLQNKLMEVDSKIQKTKQEISDIEVKVEKRTNDLKQLEHYNIEMLESEKEIEQLSYTVQKLKKLETLQQKWKKEANVLSEKEPLYKNVISRLEDSKKTMQVIEHRWQKGQAQALAQTLITGNPCPVCGSTHHPQIALGSDEIPSEEDLKSAKLQIEKLEEEKYNYEKNIVETKSVLLHLKESIDEYTRELKMDLSNFSLENTTVIVLEQEKLLHEMKQVNIDKKRKISNLQLINDEIKLLNEKIHNARKDLDNYINEEKSTSKLFTEKKTQIQASLNNIPEELRSKEAYDQKVIQLKLQKQELEKAYENAQQQVNELKETISGCRAKNEQLKELVIKSENTLKEEREKFVHMLQEEGFNGYKHFALAKKSMDKIKQLEQEVQNYREEYRSVSDRLLELSERLKNTEKPQINILNETFTTLEKELLELNTEITNVMMNIRLNKEIVEKVETINESIKDAEEKYKLIGHLSDIAKGQNTYRITFERFVLAAFLDDILTVANIRLTRMTSGRYHLLRKTDRSKGNVQSGLELLVFDQYTGQERHVKTLSGGESFKASLALALGLADVVQQYAGGVSLETMFIDEGFGTLDPESLDQAIEALMDIQNSGRLVGLISHVPELKERIDARLEVFSSQNGSKTEFQFFT</sequence>
<dbReference type="Gene3D" id="3.40.50.300">
    <property type="entry name" value="P-loop containing nucleotide triphosphate hydrolases"/>
    <property type="match status" value="2"/>
</dbReference>
<evidence type="ECO:0000313" key="7">
    <source>
        <dbReference type="Proteomes" id="UP000189761"/>
    </source>
</evidence>
<feature type="coiled-coil region" evidence="4">
    <location>
        <begin position="550"/>
        <end position="577"/>
    </location>
</feature>
<evidence type="ECO:0000256" key="3">
    <source>
        <dbReference type="ARBA" id="ARBA00013368"/>
    </source>
</evidence>
<dbReference type="Proteomes" id="UP000189761">
    <property type="component" value="Unassembled WGS sequence"/>
</dbReference>
<feature type="coiled-coil region" evidence="4">
    <location>
        <begin position="255"/>
        <end position="483"/>
    </location>
</feature>
<feature type="coiled-coil region" evidence="4">
    <location>
        <begin position="625"/>
        <end position="659"/>
    </location>
</feature>
<dbReference type="AlphaFoldDB" id="A0A8E2I6B5"/>
<keyword evidence="4" id="KW-0175">Coiled coil</keyword>
<dbReference type="Pfam" id="PF13476">
    <property type="entry name" value="AAA_23"/>
    <property type="match status" value="1"/>
</dbReference>
<evidence type="ECO:0000256" key="1">
    <source>
        <dbReference type="ARBA" id="ARBA00006930"/>
    </source>
</evidence>
<feature type="domain" description="Rad50/SbcC-type AAA" evidence="5">
    <location>
        <begin position="5"/>
        <end position="276"/>
    </location>
</feature>
<evidence type="ECO:0000313" key="6">
    <source>
        <dbReference type="EMBL" id="OOP66825.1"/>
    </source>
</evidence>
<name>A0A8E2I6B5_9BACI</name>
<comment type="similarity">
    <text evidence="1">Belongs to the SMC family. SbcC subfamily.</text>
</comment>
<evidence type="ECO:0000256" key="4">
    <source>
        <dbReference type="SAM" id="Coils"/>
    </source>
</evidence>
<dbReference type="InterPro" id="IPR027417">
    <property type="entry name" value="P-loop_NTPase"/>
</dbReference>
<gene>
    <name evidence="6" type="ORF">BWZ43_18960</name>
</gene>
<accession>A0A8E2I6B5</accession>
<dbReference type="Pfam" id="PF13558">
    <property type="entry name" value="SbcC_Walker_B"/>
    <property type="match status" value="1"/>
</dbReference>
<protein>
    <recommendedName>
        <fullName evidence="3">Nuclease SbcCD subunit C</fullName>
    </recommendedName>
</protein>
<dbReference type="PANTHER" id="PTHR32114">
    <property type="entry name" value="ABC TRANSPORTER ABCH.3"/>
    <property type="match status" value="1"/>
</dbReference>
<dbReference type="EMBL" id="MTLA01000262">
    <property type="protein sequence ID" value="OOP66825.1"/>
    <property type="molecule type" value="Genomic_DNA"/>
</dbReference>
<proteinExistence type="inferred from homology"/>
<dbReference type="SUPFAM" id="SSF52540">
    <property type="entry name" value="P-loop containing nucleoside triphosphate hydrolases"/>
    <property type="match status" value="1"/>
</dbReference>
<keyword evidence="7" id="KW-1185">Reference proteome</keyword>
<comment type="subunit">
    <text evidence="2">Heterodimer of SbcC and SbcD.</text>
</comment>
<evidence type="ECO:0000259" key="5">
    <source>
        <dbReference type="Pfam" id="PF13476"/>
    </source>
</evidence>
<organism evidence="6 7">
    <name type="scientific">Heyndrickxia oleronia</name>
    <dbReference type="NCBI Taxonomy" id="38875"/>
    <lineage>
        <taxon>Bacteria</taxon>
        <taxon>Bacillati</taxon>
        <taxon>Bacillota</taxon>
        <taxon>Bacilli</taxon>
        <taxon>Bacillales</taxon>
        <taxon>Bacillaceae</taxon>
        <taxon>Heyndrickxia</taxon>
    </lineage>
</organism>
<dbReference type="InterPro" id="IPR038729">
    <property type="entry name" value="Rad50/SbcC_AAA"/>
</dbReference>
<dbReference type="GO" id="GO:0006302">
    <property type="term" value="P:double-strand break repair"/>
    <property type="evidence" value="ECO:0007669"/>
    <property type="project" value="InterPro"/>
</dbReference>
<dbReference type="GO" id="GO:0016887">
    <property type="term" value="F:ATP hydrolysis activity"/>
    <property type="evidence" value="ECO:0007669"/>
    <property type="project" value="InterPro"/>
</dbReference>
<dbReference type="RefSeq" id="WP_078110947.1">
    <property type="nucleotide sequence ID" value="NZ_CP065424.1"/>
</dbReference>
<evidence type="ECO:0000256" key="2">
    <source>
        <dbReference type="ARBA" id="ARBA00011322"/>
    </source>
</evidence>
<feature type="coiled-coil region" evidence="4">
    <location>
        <begin position="688"/>
        <end position="863"/>
    </location>
</feature>
<dbReference type="PANTHER" id="PTHR32114:SF2">
    <property type="entry name" value="ABC TRANSPORTER ABCH.3"/>
    <property type="match status" value="1"/>
</dbReference>
<reference evidence="6 7" key="1">
    <citation type="submission" date="2017-01" db="EMBL/GenBank/DDBJ databases">
        <title>Draft genome sequence of Bacillus oleronius.</title>
        <authorList>
            <person name="Allam M."/>
        </authorList>
    </citation>
    <scope>NUCLEOTIDE SEQUENCE [LARGE SCALE GENOMIC DNA]</scope>
    <source>
        <strain evidence="6 7">DSM 9356</strain>
    </source>
</reference>